<evidence type="ECO:0000313" key="3">
    <source>
        <dbReference type="Proteomes" id="UP000664132"/>
    </source>
</evidence>
<evidence type="ECO:0000256" key="1">
    <source>
        <dbReference type="SAM" id="SignalP"/>
    </source>
</evidence>
<protein>
    <recommendedName>
        <fullName evidence="4">Secreted protein</fullName>
    </recommendedName>
</protein>
<feature type="chain" id="PRO_5034592662" description="Secreted protein" evidence="1">
    <location>
        <begin position="18"/>
        <end position="74"/>
    </location>
</feature>
<dbReference type="EMBL" id="JAFJYH010000130">
    <property type="protein sequence ID" value="KAG4418376.1"/>
    <property type="molecule type" value="Genomic_DNA"/>
</dbReference>
<feature type="signal peptide" evidence="1">
    <location>
        <begin position="1"/>
        <end position="17"/>
    </location>
</feature>
<keyword evidence="3" id="KW-1185">Reference proteome</keyword>
<comment type="caution">
    <text evidence="2">The sequence shown here is derived from an EMBL/GenBank/DDBJ whole genome shotgun (WGS) entry which is preliminary data.</text>
</comment>
<name>A0A8H7W5I6_9HELO</name>
<proteinExistence type="predicted"/>
<accession>A0A8H7W5I6</accession>
<gene>
    <name evidence="2" type="ORF">IFR04_008518</name>
</gene>
<evidence type="ECO:0008006" key="4">
    <source>
        <dbReference type="Google" id="ProtNLM"/>
    </source>
</evidence>
<sequence>MRYQILPCMLLVSLALASVTPVALDTETLSEELDLNLTELKDRRGGRGDASGMSANIGPLVAGAVAGTLLGGGL</sequence>
<keyword evidence="1" id="KW-0732">Signal</keyword>
<reference evidence="2" key="1">
    <citation type="submission" date="2021-02" db="EMBL/GenBank/DDBJ databases">
        <title>Genome sequence Cadophora malorum strain M34.</title>
        <authorList>
            <person name="Stefanovic E."/>
            <person name="Vu D."/>
            <person name="Scully C."/>
            <person name="Dijksterhuis J."/>
            <person name="Roader J."/>
            <person name="Houbraken J."/>
        </authorList>
    </citation>
    <scope>NUCLEOTIDE SEQUENCE</scope>
    <source>
        <strain evidence="2">M34</strain>
    </source>
</reference>
<organism evidence="2 3">
    <name type="scientific">Cadophora malorum</name>
    <dbReference type="NCBI Taxonomy" id="108018"/>
    <lineage>
        <taxon>Eukaryota</taxon>
        <taxon>Fungi</taxon>
        <taxon>Dikarya</taxon>
        <taxon>Ascomycota</taxon>
        <taxon>Pezizomycotina</taxon>
        <taxon>Leotiomycetes</taxon>
        <taxon>Helotiales</taxon>
        <taxon>Ploettnerulaceae</taxon>
        <taxon>Cadophora</taxon>
    </lineage>
</organism>
<evidence type="ECO:0000313" key="2">
    <source>
        <dbReference type="EMBL" id="KAG4418376.1"/>
    </source>
</evidence>
<dbReference type="Proteomes" id="UP000664132">
    <property type="component" value="Unassembled WGS sequence"/>
</dbReference>
<dbReference type="AlphaFoldDB" id="A0A8H7W5I6"/>